<evidence type="ECO:0000313" key="7">
    <source>
        <dbReference type="EMBL" id="CCO10151.1"/>
    </source>
</evidence>
<feature type="transmembrane region" description="Helical" evidence="5">
    <location>
        <begin position="862"/>
        <end position="883"/>
    </location>
</feature>
<evidence type="ECO:0000259" key="6">
    <source>
        <dbReference type="Pfam" id="PF12698"/>
    </source>
</evidence>
<organism evidence="7 8">
    <name type="scientific">Carnobacterium maltaromaticum LMA28</name>
    <dbReference type="NCBI Taxonomy" id="1234679"/>
    <lineage>
        <taxon>Bacteria</taxon>
        <taxon>Bacillati</taxon>
        <taxon>Bacillota</taxon>
        <taxon>Bacilli</taxon>
        <taxon>Lactobacillales</taxon>
        <taxon>Carnobacteriaceae</taxon>
        <taxon>Carnobacterium</taxon>
    </lineage>
</organism>
<feature type="transmembrane region" description="Helical" evidence="5">
    <location>
        <begin position="704"/>
        <end position="724"/>
    </location>
</feature>
<evidence type="ECO:0000313" key="8">
    <source>
        <dbReference type="Proteomes" id="UP000000212"/>
    </source>
</evidence>
<keyword evidence="3 5" id="KW-1133">Transmembrane helix</keyword>
<dbReference type="InterPro" id="IPR017501">
    <property type="entry name" value="Phage_infect_YhgE_C"/>
</dbReference>
<dbReference type="eggNOG" id="COG1511">
    <property type="taxonomic scope" value="Bacteria"/>
</dbReference>
<sequence>MSMEMMKNEWKKLVNNKILLISFIVILFIPILYAAFFLKSVWDPYGKTGELPVAVVNMDKSVDYEGKTLDVGDQLVENLKKNELLDWQFVSKKQAEQGMKDKKYYMVVTLPENFSKNASTLLDKNPKKMNITYETNGSLNYIGEVIGETAAKQLQSEVSANVTKAYAESIFAQIEKVGDGFTQAADGSKKLQEGSTKLNDGNKTITENLQKLATSTITFSDGANKLEVGLDQYTDGVTQLNDGATKLNDGIGQLASNVGPLQAGVGQLSDGSQTLANGVGAYTTGVSQLMDGSNQLVDKNGKLNVGINDLSKNIALAQQTFENELLPGVQQMSDGITASPEDLNKLSVGLTTIGENINQLAAAVNDSSKSDAVTSAITADMQAIQSNLETNGAELQKLAGNANENPEKTLNALKSTEAYDQILEPQRKEIETALENELNKQKDEELASIASIGNNTTKIGASLQDIQTQLGNLAQLSAALKTGVNALNDGTKEPLVQASKAAQGLGTIKAKIDAPEKGLLAGVTQLNSGLKRLSDGSTTLNTGIQQYTAGVDRLQSGAKQLTANSGALNAGANALNGGIGQISGKLPELISGVTQLNDGSSQLAAGTGKLTENSPQLKDGIGQLASGATQIQSGSGQLADGSKTLGDGLGTLNSGTKELSTKLGDGAKEVNGIKATDKTFDMLASPDKLTHKEFSHVDNYGAALAPYVMSLALYVGSLVFNFIFPIRKISMEGQSSRAWWLSKFSIGTVVAIAMAVIEVGIMLVLGLNVQSVGQMFTMAIVTSLAYMFIIMFLAMTFDNPGRFVAMVLLIVQLGGAGGTFPMPLTNGFFNAIHPFLPMSHSIYGFREAISGGLGQGTFNQSVFILVAIFVVFSGLLMVSMNWLQKRHLDDVSQLDNNQKLQAVEE</sequence>
<dbReference type="NCBIfam" id="TIGR03062">
    <property type="entry name" value="pip_yhgE_Cterm"/>
    <property type="match status" value="1"/>
</dbReference>
<dbReference type="GO" id="GO:0140359">
    <property type="term" value="F:ABC-type transporter activity"/>
    <property type="evidence" value="ECO:0007669"/>
    <property type="project" value="InterPro"/>
</dbReference>
<dbReference type="NCBIfam" id="TIGR03061">
    <property type="entry name" value="pip_yhgE_Nterm"/>
    <property type="match status" value="1"/>
</dbReference>
<dbReference type="EMBL" id="HE999757">
    <property type="protein sequence ID" value="CCO10151.1"/>
    <property type="molecule type" value="Genomic_DNA"/>
</dbReference>
<dbReference type="HOGENOM" id="CLU_004534_1_0_9"/>
<dbReference type="PANTHER" id="PTHR43077:SF5">
    <property type="entry name" value="PHAGE INFECTION PROTEIN"/>
    <property type="match status" value="1"/>
</dbReference>
<dbReference type="InterPro" id="IPR013525">
    <property type="entry name" value="ABC2_TM"/>
</dbReference>
<dbReference type="AlphaFoldDB" id="K8ENS3"/>
<dbReference type="PATRIC" id="fig|1234679.3.peg.641"/>
<feature type="domain" description="ABC-2 type transporter transmembrane" evidence="6">
    <location>
        <begin position="687"/>
        <end position="875"/>
    </location>
</feature>
<dbReference type="InterPro" id="IPR017500">
    <property type="entry name" value="Phage_infect_YhgE_N"/>
</dbReference>
<dbReference type="STRING" id="1234679.BN424_670"/>
<gene>
    <name evidence="7" type="ORF">BN424_670</name>
</gene>
<comment type="subcellular location">
    <subcellularLocation>
        <location evidence="1">Membrane</location>
        <topology evidence="1">Multi-pass membrane protein</topology>
    </subcellularLocation>
</comment>
<evidence type="ECO:0000256" key="5">
    <source>
        <dbReference type="SAM" id="Phobius"/>
    </source>
</evidence>
<dbReference type="Proteomes" id="UP000000212">
    <property type="component" value="Chromosome"/>
</dbReference>
<feature type="transmembrane region" description="Helical" evidence="5">
    <location>
        <begin position="744"/>
        <end position="769"/>
    </location>
</feature>
<evidence type="ECO:0000256" key="3">
    <source>
        <dbReference type="ARBA" id="ARBA00022989"/>
    </source>
</evidence>
<feature type="transmembrane region" description="Helical" evidence="5">
    <location>
        <begin position="775"/>
        <end position="796"/>
    </location>
</feature>
<keyword evidence="8" id="KW-1185">Reference proteome</keyword>
<name>K8ENS3_CARML</name>
<proteinExistence type="predicted"/>
<keyword evidence="4 5" id="KW-0472">Membrane</keyword>
<dbReference type="NCBIfam" id="TIGR03057">
    <property type="entry name" value="xxxLxxG_by_4"/>
    <property type="match status" value="9"/>
</dbReference>
<dbReference type="InterPro" id="IPR051328">
    <property type="entry name" value="T7SS_ABC-Transporter"/>
</dbReference>
<dbReference type="InterPro" id="IPR023908">
    <property type="entry name" value="xxxLxxG_rpt"/>
</dbReference>
<protein>
    <submittedName>
        <fullName evidence="7">YhgE/Pip C-terminal domain protein</fullName>
    </submittedName>
</protein>
<dbReference type="GO" id="GO:0016020">
    <property type="term" value="C:membrane"/>
    <property type="evidence" value="ECO:0007669"/>
    <property type="project" value="UniProtKB-SubCell"/>
</dbReference>
<dbReference type="Gene3D" id="3.40.1710.10">
    <property type="entry name" value="abc type-2 transporter like domain"/>
    <property type="match status" value="1"/>
</dbReference>
<evidence type="ECO:0000256" key="2">
    <source>
        <dbReference type="ARBA" id="ARBA00022692"/>
    </source>
</evidence>
<dbReference type="OrthoDB" id="9811483at2"/>
<accession>K8ENS3</accession>
<evidence type="ECO:0000256" key="4">
    <source>
        <dbReference type="ARBA" id="ARBA00023136"/>
    </source>
</evidence>
<dbReference type="Pfam" id="PF12698">
    <property type="entry name" value="ABC2_membrane_3"/>
    <property type="match status" value="2"/>
</dbReference>
<keyword evidence="2 5" id="KW-0812">Transmembrane</keyword>
<reference evidence="8" key="1">
    <citation type="journal article" date="2013" name="Genome Announc.">
        <title>Complete Chromosome Sequence of Carnobacterium maltaromaticum LMA 28.</title>
        <authorList>
            <person name="Cailliez-Grimal C."/>
            <person name="Chaillou S."/>
            <person name="Anba-Mondoloni J."/>
            <person name="Loux V."/>
            <person name="Afzal M.I."/>
            <person name="Rahman A."/>
            <person name="Kergourlay G."/>
            <person name="Champomier-Verges M.C."/>
            <person name="Zagorec M."/>
            <person name="Dalgaard P."/>
            <person name="Leisner J.J."/>
            <person name="Prevost H."/>
            <person name="Revol-Junelles A.M."/>
            <person name="Borges F."/>
        </authorList>
    </citation>
    <scope>NUCLEOTIDE SEQUENCE</scope>
    <source>
        <strain evidence="8">LMA28</strain>
    </source>
</reference>
<feature type="transmembrane region" description="Helical" evidence="5">
    <location>
        <begin position="803"/>
        <end position="820"/>
    </location>
</feature>
<dbReference type="Gene3D" id="1.10.287.950">
    <property type="entry name" value="Methyl-accepting chemotaxis protein"/>
    <property type="match status" value="2"/>
</dbReference>
<feature type="domain" description="ABC-2 type transporter transmembrane" evidence="6">
    <location>
        <begin position="22"/>
        <end position="179"/>
    </location>
</feature>
<evidence type="ECO:0000256" key="1">
    <source>
        <dbReference type="ARBA" id="ARBA00004141"/>
    </source>
</evidence>
<dbReference type="KEGG" id="cml:BN424_670"/>
<dbReference type="PANTHER" id="PTHR43077">
    <property type="entry name" value="TRANSPORT PERMEASE YVFS-RELATED"/>
    <property type="match status" value="1"/>
</dbReference>
<dbReference type="RefSeq" id="WP_015075581.1">
    <property type="nucleotide sequence ID" value="NC_019425.2"/>
</dbReference>